<name>A0A0K8TRU5_TABBR</name>
<proteinExistence type="evidence at transcript level"/>
<organism evidence="2">
    <name type="scientific">Tabanus bromius</name>
    <name type="common">Band-eyed brown horse fly</name>
    <dbReference type="NCBI Taxonomy" id="304241"/>
    <lineage>
        <taxon>Eukaryota</taxon>
        <taxon>Metazoa</taxon>
        <taxon>Ecdysozoa</taxon>
        <taxon>Arthropoda</taxon>
        <taxon>Hexapoda</taxon>
        <taxon>Insecta</taxon>
        <taxon>Pterygota</taxon>
        <taxon>Neoptera</taxon>
        <taxon>Endopterygota</taxon>
        <taxon>Diptera</taxon>
        <taxon>Brachycera</taxon>
        <taxon>Tabanomorpha</taxon>
        <taxon>Tabanoidea</taxon>
        <taxon>Tabanidae</taxon>
        <taxon>Tabanus</taxon>
    </lineage>
</organism>
<sequence>MSLSLLKRSLQIVEEDLPGEKKKKKNKTKTSGKESILNLIPQNQRLKATSHEKGKKFEIEAIAQTEKFTLKDAKRAIEESSNRSQRNLDKLLRLSSRPVDTETIEQVVKHAHKGRDLKAEKDDQTKDNETSVFTAEDFEAFEKEYFSNENI</sequence>
<feature type="compositionally biased region" description="Basic residues" evidence="1">
    <location>
        <begin position="21"/>
        <end position="30"/>
    </location>
</feature>
<accession>A0A0K8TRU5</accession>
<dbReference type="Pfam" id="PF15684">
    <property type="entry name" value="AROS"/>
    <property type="match status" value="1"/>
</dbReference>
<feature type="region of interest" description="Disordered" evidence="1">
    <location>
        <begin position="16"/>
        <end position="53"/>
    </location>
</feature>
<dbReference type="InterPro" id="IPR023262">
    <property type="entry name" value="AROS"/>
</dbReference>
<dbReference type="AlphaFoldDB" id="A0A0K8TRU5"/>
<dbReference type="EMBL" id="GDAI01000978">
    <property type="protein sequence ID" value="JAI16625.1"/>
    <property type="molecule type" value="mRNA"/>
</dbReference>
<dbReference type="PRINTS" id="PR02029">
    <property type="entry name" value="ACTREGSIRT1"/>
</dbReference>
<reference evidence="2" key="1">
    <citation type="journal article" date="2015" name="Insect Biochem. Mol. Biol.">
        <title>An insight into the sialome of the horse fly, Tabanus bromius.</title>
        <authorList>
            <person name="Ribeiro J.M."/>
            <person name="Kazimirova M."/>
            <person name="Takac P."/>
            <person name="Andersen J.F."/>
            <person name="Francischetti I.M."/>
        </authorList>
    </citation>
    <scope>NUCLEOTIDE SEQUENCE</scope>
</reference>
<evidence type="ECO:0000256" key="1">
    <source>
        <dbReference type="SAM" id="MobiDB-lite"/>
    </source>
</evidence>
<protein>
    <submittedName>
        <fullName evidence="2">Uncharacterized protein</fullName>
    </submittedName>
</protein>
<evidence type="ECO:0000313" key="2">
    <source>
        <dbReference type="EMBL" id="JAI16625.1"/>
    </source>
</evidence>